<dbReference type="Gene3D" id="3.40.190.80">
    <property type="match status" value="1"/>
</dbReference>
<dbReference type="PANTHER" id="PTHR20854:SF4">
    <property type="entry name" value="INOSITOL-1-MONOPHOSPHATASE-RELATED"/>
    <property type="match status" value="1"/>
</dbReference>
<keyword evidence="6 13" id="KW-0378">Hydrolase</keyword>
<accession>A0A0B7NUG0</accession>
<evidence type="ECO:0000256" key="2">
    <source>
        <dbReference type="ARBA" id="ARBA00004970"/>
    </source>
</evidence>
<dbReference type="PANTHER" id="PTHR20854">
    <property type="entry name" value="INOSITOL MONOPHOSPHATASE"/>
    <property type="match status" value="1"/>
</dbReference>
<dbReference type="GO" id="GO:0004401">
    <property type="term" value="F:histidinol-phosphatase activity"/>
    <property type="evidence" value="ECO:0007669"/>
    <property type="project" value="UniProtKB-EC"/>
</dbReference>
<evidence type="ECO:0000256" key="10">
    <source>
        <dbReference type="ARBA" id="ARBA00053547"/>
    </source>
</evidence>
<sequence length="283" mass="30430">MSEQLDTQVLLAIAEQVVRRASAMALAGQQRDLQVQTKANRNDLVTRVDKDIEEFVAAELTSRTGYPVLGEEGHGVDSFAGRVWVVDPIDGTMNYVETRRDYAVSLALVSDGQPLIGVVADVVAGRLYSAVRGHGATCHPDEHDWTRSDVGGPATEPGRSTEELAQVPSDKGFRDSIIITDLKEIRAMPRLVAALVESRGHRRYGSAALECIEVASGRAGAFVHLWVSPWDIAAAMVICAEAGVTVTRLDGTPLDVRHKGSILAGAPRAHAELLARLVSDPTH</sequence>
<feature type="binding site" evidence="11">
    <location>
        <position position="87"/>
    </location>
    <ligand>
        <name>Mg(2+)</name>
        <dbReference type="ChEBI" id="CHEBI:18420"/>
        <label>1</label>
        <note>catalytic</note>
    </ligand>
</feature>
<name>A0A0B7NUG0_PROFF</name>
<dbReference type="InterPro" id="IPR000760">
    <property type="entry name" value="Inositol_monophosphatase-like"/>
</dbReference>
<dbReference type="EC" id="3.1.3.15" evidence="3"/>
<evidence type="ECO:0000256" key="12">
    <source>
        <dbReference type="SAM" id="MobiDB-lite"/>
    </source>
</evidence>
<dbReference type="GO" id="GO:0046872">
    <property type="term" value="F:metal ion binding"/>
    <property type="evidence" value="ECO:0007669"/>
    <property type="project" value="UniProtKB-KW"/>
</dbReference>
<keyword evidence="7 11" id="KW-0460">Magnesium</keyword>
<feature type="binding site" evidence="11">
    <location>
        <position position="231"/>
    </location>
    <ligand>
        <name>Mg(2+)</name>
        <dbReference type="ChEBI" id="CHEBI:18420"/>
        <label>1</label>
        <note>catalytic</note>
    </ligand>
</feature>
<dbReference type="Pfam" id="PF00459">
    <property type="entry name" value="Inositol_P"/>
    <property type="match status" value="1"/>
</dbReference>
<evidence type="ECO:0000313" key="13">
    <source>
        <dbReference type="EMBL" id="CEP26316.1"/>
    </source>
</evidence>
<gene>
    <name evidence="13" type="primary">impA</name>
    <name evidence="13" type="ORF">PFCIRM138_06550</name>
</gene>
<evidence type="ECO:0000256" key="3">
    <source>
        <dbReference type="ARBA" id="ARBA00013085"/>
    </source>
</evidence>
<dbReference type="FunFam" id="3.30.540.10:FF:000003">
    <property type="entry name" value="Inositol-1-monophosphatase"/>
    <property type="match status" value="1"/>
</dbReference>
<feature type="binding site" evidence="11">
    <location>
        <position position="71"/>
    </location>
    <ligand>
        <name>Mg(2+)</name>
        <dbReference type="ChEBI" id="CHEBI:18420"/>
        <label>1</label>
        <note>catalytic</note>
    </ligand>
</feature>
<comment type="catalytic activity">
    <reaction evidence="9">
        <text>L-histidinol phosphate + H2O = L-histidinol + phosphate</text>
        <dbReference type="Rhea" id="RHEA:14465"/>
        <dbReference type="ChEBI" id="CHEBI:15377"/>
        <dbReference type="ChEBI" id="CHEBI:43474"/>
        <dbReference type="ChEBI" id="CHEBI:57699"/>
        <dbReference type="ChEBI" id="CHEBI:57980"/>
        <dbReference type="EC" id="3.1.3.15"/>
    </reaction>
</comment>
<evidence type="ECO:0000256" key="4">
    <source>
        <dbReference type="ARBA" id="ARBA00021697"/>
    </source>
</evidence>
<proteinExistence type="predicted"/>
<organism evidence="13">
    <name type="scientific">Propionibacterium freudenreichii subsp. freudenreichii</name>
    <dbReference type="NCBI Taxonomy" id="66712"/>
    <lineage>
        <taxon>Bacteria</taxon>
        <taxon>Bacillati</taxon>
        <taxon>Actinomycetota</taxon>
        <taxon>Actinomycetes</taxon>
        <taxon>Propionibacteriales</taxon>
        <taxon>Propionibacteriaceae</taxon>
        <taxon>Propionibacterium</taxon>
    </lineage>
</organism>
<evidence type="ECO:0000256" key="5">
    <source>
        <dbReference type="ARBA" id="ARBA00022723"/>
    </source>
</evidence>
<dbReference type="GO" id="GO:0008934">
    <property type="term" value="F:inositol monophosphate 1-phosphatase activity"/>
    <property type="evidence" value="ECO:0007669"/>
    <property type="project" value="TreeGrafter"/>
</dbReference>
<keyword evidence="5 11" id="KW-0479">Metal-binding</keyword>
<evidence type="ECO:0000256" key="1">
    <source>
        <dbReference type="ARBA" id="ARBA00001946"/>
    </source>
</evidence>
<dbReference type="SUPFAM" id="SSF56655">
    <property type="entry name" value="Carbohydrate phosphatase"/>
    <property type="match status" value="1"/>
</dbReference>
<dbReference type="GO" id="GO:0006020">
    <property type="term" value="P:inositol metabolic process"/>
    <property type="evidence" value="ECO:0007669"/>
    <property type="project" value="TreeGrafter"/>
</dbReference>
<evidence type="ECO:0000256" key="7">
    <source>
        <dbReference type="ARBA" id="ARBA00022842"/>
    </source>
</evidence>
<feature type="binding site" evidence="11">
    <location>
        <position position="89"/>
    </location>
    <ligand>
        <name>Mg(2+)</name>
        <dbReference type="ChEBI" id="CHEBI:18420"/>
        <label>1</label>
        <note>catalytic</note>
    </ligand>
</feature>
<comment type="function">
    <text evidence="10">Catalyzes the dephosphorylation of histidinol-phosphate to histidinol, the direct precursor of histidine.</text>
</comment>
<comment type="cofactor">
    <cofactor evidence="1 11">
        <name>Mg(2+)</name>
        <dbReference type="ChEBI" id="CHEBI:18420"/>
    </cofactor>
</comment>
<feature type="binding site" evidence="11">
    <location>
        <position position="90"/>
    </location>
    <ligand>
        <name>Mg(2+)</name>
        <dbReference type="ChEBI" id="CHEBI:18420"/>
        <label>2</label>
    </ligand>
</feature>
<comment type="pathway">
    <text evidence="2">Amino-acid biosynthesis; L-histidine biosynthesis; L-histidine from 5-phospho-alpha-D-ribose 1-diphosphate: step 8/9.</text>
</comment>
<dbReference type="CDD" id="cd01637">
    <property type="entry name" value="IMPase_like"/>
    <property type="match status" value="1"/>
</dbReference>
<protein>
    <recommendedName>
        <fullName evidence="4">Histidinol-phosphatase</fullName>
        <ecNumber evidence="3">3.1.3.15</ecNumber>
    </recommendedName>
    <alternativeName>
        <fullName evidence="8">Histidinol-phosphate phosphatase</fullName>
    </alternativeName>
</protein>
<feature type="region of interest" description="Disordered" evidence="12">
    <location>
        <begin position="139"/>
        <end position="163"/>
    </location>
</feature>
<reference evidence="13" key="1">
    <citation type="submission" date="2014-08" db="EMBL/GenBank/DDBJ databases">
        <authorList>
            <person name="Falentin Helene"/>
        </authorList>
    </citation>
    <scope>NUCLEOTIDE SEQUENCE</scope>
</reference>
<evidence type="ECO:0000256" key="9">
    <source>
        <dbReference type="ARBA" id="ARBA00049158"/>
    </source>
</evidence>
<dbReference type="AlphaFoldDB" id="A0A0B7NUG0"/>
<dbReference type="GO" id="GO:0007165">
    <property type="term" value="P:signal transduction"/>
    <property type="evidence" value="ECO:0007669"/>
    <property type="project" value="TreeGrafter"/>
</dbReference>
<dbReference type="EMBL" id="LM676401">
    <property type="protein sequence ID" value="CEP26316.1"/>
    <property type="molecule type" value="Genomic_DNA"/>
</dbReference>
<evidence type="ECO:0000256" key="8">
    <source>
        <dbReference type="ARBA" id="ARBA00033209"/>
    </source>
</evidence>
<dbReference type="PRINTS" id="PR00377">
    <property type="entry name" value="IMPHPHTASES"/>
</dbReference>
<evidence type="ECO:0000256" key="11">
    <source>
        <dbReference type="PIRSR" id="PIRSR600760-2"/>
    </source>
</evidence>
<evidence type="ECO:0000256" key="6">
    <source>
        <dbReference type="ARBA" id="ARBA00022801"/>
    </source>
</evidence>
<dbReference type="Gene3D" id="3.30.540.10">
    <property type="entry name" value="Fructose-1,6-Bisphosphatase, subunit A, domain 1"/>
    <property type="match status" value="1"/>
</dbReference>